<evidence type="ECO:0000313" key="6">
    <source>
        <dbReference type="Proteomes" id="UP001501442"/>
    </source>
</evidence>
<dbReference type="CDD" id="cd06127">
    <property type="entry name" value="DEDDh"/>
    <property type="match status" value="1"/>
</dbReference>
<dbReference type="EMBL" id="BAABHK010000016">
    <property type="protein sequence ID" value="GAA4635931.1"/>
    <property type="molecule type" value="Genomic_DNA"/>
</dbReference>
<name>A0ABP8UNS4_9ACTN</name>
<dbReference type="InterPro" id="IPR036397">
    <property type="entry name" value="RNaseH_sf"/>
</dbReference>
<dbReference type="PANTHER" id="PTHR30231">
    <property type="entry name" value="DNA POLYMERASE III SUBUNIT EPSILON"/>
    <property type="match status" value="1"/>
</dbReference>
<dbReference type="InterPro" id="IPR012337">
    <property type="entry name" value="RNaseH-like_sf"/>
</dbReference>
<evidence type="ECO:0000259" key="4">
    <source>
        <dbReference type="SMART" id="SM00479"/>
    </source>
</evidence>
<accession>A0ABP8UNS4</accession>
<evidence type="ECO:0000256" key="1">
    <source>
        <dbReference type="ARBA" id="ARBA00022722"/>
    </source>
</evidence>
<evidence type="ECO:0000256" key="3">
    <source>
        <dbReference type="ARBA" id="ARBA00022839"/>
    </source>
</evidence>
<sequence>MATAPYGYAVVDVETTGLRPDWHDRVIEVGIVQLDASGDVTGEWATLVNPGRDLGPRRIHRIVAADIRHAPAFEEVAGTIAALLRGRVVAAHNLAFDALFISGEFTRLGASAPLAPEVGVCTMRWAPHFMPEAPRNLAGCCALADVPLSGHHDALVDARAAAGLLRHYLGLAEGRVPWRDLLETAASARWPDLPDAGATAVRRGVSAERDGHFLARILDRMPRVPEPAVADSYLGLLDRVLLDRRISPTQADALVEFAAAVGLGRADLYRLHHDYLAALARAALVDGAVTPARRDELVGVAGLLELPPESVTRALERTVRPFDRFRLEPGDRVAFTGEAELGRDVLEARARSAGYVPHPRVTKEVALLVAADPDTLSGKARRARIYGIPIVTTGTFLRLTGQ</sequence>
<dbReference type="SUPFAM" id="SSF53098">
    <property type="entry name" value="Ribonuclease H-like"/>
    <property type="match status" value="1"/>
</dbReference>
<gene>
    <name evidence="5" type="ORF">GCM10023196_083570</name>
</gene>
<keyword evidence="1" id="KW-0540">Nuclease</keyword>
<protein>
    <recommendedName>
        <fullName evidence="4">Exonuclease domain-containing protein</fullName>
    </recommendedName>
</protein>
<comment type="caution">
    <text evidence="5">The sequence shown here is derived from an EMBL/GenBank/DDBJ whole genome shotgun (WGS) entry which is preliminary data.</text>
</comment>
<dbReference type="InterPro" id="IPR013520">
    <property type="entry name" value="Ribonucl_H"/>
</dbReference>
<dbReference type="Gene3D" id="3.30.420.10">
    <property type="entry name" value="Ribonuclease H-like superfamily/Ribonuclease H"/>
    <property type="match status" value="1"/>
</dbReference>
<dbReference type="PANTHER" id="PTHR30231:SF4">
    <property type="entry name" value="PROTEIN NEN2"/>
    <property type="match status" value="1"/>
</dbReference>
<dbReference type="Proteomes" id="UP001501442">
    <property type="component" value="Unassembled WGS sequence"/>
</dbReference>
<dbReference type="Gene3D" id="3.40.50.10190">
    <property type="entry name" value="BRCT domain"/>
    <property type="match status" value="1"/>
</dbReference>
<evidence type="ECO:0000313" key="5">
    <source>
        <dbReference type="EMBL" id="GAA4635931.1"/>
    </source>
</evidence>
<keyword evidence="3" id="KW-0269">Exonuclease</keyword>
<dbReference type="SMART" id="SM00479">
    <property type="entry name" value="EXOIII"/>
    <property type="match status" value="1"/>
</dbReference>
<dbReference type="InterPro" id="IPR036420">
    <property type="entry name" value="BRCT_dom_sf"/>
</dbReference>
<feature type="domain" description="Exonuclease" evidence="4">
    <location>
        <begin position="7"/>
        <end position="174"/>
    </location>
</feature>
<dbReference type="RefSeq" id="WP_345438910.1">
    <property type="nucleotide sequence ID" value="NZ_BAABHK010000016.1"/>
</dbReference>
<evidence type="ECO:0000256" key="2">
    <source>
        <dbReference type="ARBA" id="ARBA00022801"/>
    </source>
</evidence>
<organism evidence="5 6">
    <name type="scientific">Actinoallomurus vinaceus</name>
    <dbReference type="NCBI Taxonomy" id="1080074"/>
    <lineage>
        <taxon>Bacteria</taxon>
        <taxon>Bacillati</taxon>
        <taxon>Actinomycetota</taxon>
        <taxon>Actinomycetes</taxon>
        <taxon>Streptosporangiales</taxon>
        <taxon>Thermomonosporaceae</taxon>
        <taxon>Actinoallomurus</taxon>
    </lineage>
</organism>
<keyword evidence="2" id="KW-0378">Hydrolase</keyword>
<keyword evidence="6" id="KW-1185">Reference proteome</keyword>
<dbReference type="Pfam" id="PF00929">
    <property type="entry name" value="RNase_T"/>
    <property type="match status" value="1"/>
</dbReference>
<reference evidence="6" key="1">
    <citation type="journal article" date="2019" name="Int. J. Syst. Evol. Microbiol.">
        <title>The Global Catalogue of Microorganisms (GCM) 10K type strain sequencing project: providing services to taxonomists for standard genome sequencing and annotation.</title>
        <authorList>
            <consortium name="The Broad Institute Genomics Platform"/>
            <consortium name="The Broad Institute Genome Sequencing Center for Infectious Disease"/>
            <person name="Wu L."/>
            <person name="Ma J."/>
        </authorList>
    </citation>
    <scope>NUCLEOTIDE SEQUENCE [LARGE SCALE GENOMIC DNA]</scope>
    <source>
        <strain evidence="6">JCM 17939</strain>
    </source>
</reference>
<proteinExistence type="predicted"/>